<dbReference type="AlphaFoldDB" id="A0A1H6ZTC6"/>
<dbReference type="GO" id="GO:0006163">
    <property type="term" value="P:purine nucleotide metabolic process"/>
    <property type="evidence" value="ECO:0007669"/>
    <property type="project" value="UniProtKB-ARBA"/>
</dbReference>
<evidence type="ECO:0000313" key="3">
    <source>
        <dbReference type="EMBL" id="SEJ52850.1"/>
    </source>
</evidence>
<name>A0A1H6ZTC6_9FIRM</name>
<evidence type="ECO:0000256" key="1">
    <source>
        <dbReference type="PIRSR" id="PIRSR006661-1"/>
    </source>
</evidence>
<sequence>MEKENKLLEILRDYGSVVVAFSGGVDSSVLSKAAKLVLGDKAAAITAASELLPKEELTDAKEVAAIIGIEHKVISVQDLANPKFVVNDRERCYYCKEKRFALLTTWAQEHGYQKVVEGSNLDDDGDYRPGMRALRENDFVASPLAIAGFNKKDIRNLAKKWNLPVWNKPSAACLASRISYGLEITADRLKQVEHAEQIIRQYVQGQLRVRHHGNLARIEVATEFLPTLLDHDVNEEIIREIKKIGFTYVTLDLQGYRMGSQNEIL</sequence>
<dbReference type="Pfam" id="PF02540">
    <property type="entry name" value="NAD_synthase"/>
    <property type="match status" value="1"/>
</dbReference>
<dbReference type="Gene3D" id="3.40.50.620">
    <property type="entry name" value="HUPs"/>
    <property type="match status" value="1"/>
</dbReference>
<dbReference type="GO" id="GO:0016783">
    <property type="term" value="F:sulfurtransferase activity"/>
    <property type="evidence" value="ECO:0007669"/>
    <property type="project" value="InterPro"/>
</dbReference>
<dbReference type="STRING" id="84035.SAMN05660742_109136"/>
<dbReference type="PANTHER" id="PTHR43169:SF2">
    <property type="entry name" value="NAD_GMP SYNTHASE DOMAIN-CONTAINING PROTEIN"/>
    <property type="match status" value="1"/>
</dbReference>
<dbReference type="InterPro" id="IPR014729">
    <property type="entry name" value="Rossmann-like_a/b/a_fold"/>
</dbReference>
<proteinExistence type="predicted"/>
<evidence type="ECO:0000313" key="4">
    <source>
        <dbReference type="Proteomes" id="UP000199662"/>
    </source>
</evidence>
<dbReference type="NCBIfam" id="TIGR00268">
    <property type="entry name" value="ATP-dependent sacrificial sulfur transferase LarE"/>
    <property type="match status" value="1"/>
</dbReference>
<dbReference type="Proteomes" id="UP000199662">
    <property type="component" value="Unassembled WGS sequence"/>
</dbReference>
<gene>
    <name evidence="3" type="ORF">SAMN05660742_109136</name>
</gene>
<dbReference type="InterPro" id="IPR052188">
    <property type="entry name" value="Ni-pincer_cofactor_biosynth"/>
</dbReference>
<feature type="domain" description="NAD/GMP synthase" evidence="2">
    <location>
        <begin position="15"/>
        <end position="80"/>
    </location>
</feature>
<dbReference type="EMBL" id="FNZK01000009">
    <property type="protein sequence ID" value="SEJ52850.1"/>
    <property type="molecule type" value="Genomic_DNA"/>
</dbReference>
<evidence type="ECO:0000259" key="2">
    <source>
        <dbReference type="Pfam" id="PF02540"/>
    </source>
</evidence>
<protein>
    <recommendedName>
        <fullName evidence="2">NAD/GMP synthase domain-containing protein</fullName>
    </recommendedName>
</protein>
<reference evidence="3 4" key="1">
    <citation type="submission" date="2016-10" db="EMBL/GenBank/DDBJ databases">
        <authorList>
            <person name="de Groot N.N."/>
        </authorList>
    </citation>
    <scope>NUCLEOTIDE SEQUENCE [LARGE SCALE GENOMIC DNA]</scope>
    <source>
        <strain evidence="3 4">DSM 2179</strain>
    </source>
</reference>
<dbReference type="SUPFAM" id="SSF52402">
    <property type="entry name" value="Adenine nucleotide alpha hydrolases-like"/>
    <property type="match status" value="1"/>
</dbReference>
<dbReference type="InterPro" id="IPR022310">
    <property type="entry name" value="NAD/GMP_synthase"/>
</dbReference>
<dbReference type="CDD" id="cd01990">
    <property type="entry name" value="LarE-like"/>
    <property type="match status" value="1"/>
</dbReference>
<feature type="active site" description="Nucleophile and sulfur donor" evidence="1">
    <location>
        <position position="173"/>
    </location>
</feature>
<dbReference type="PIRSF" id="PIRSF006661">
    <property type="entry name" value="PP-lp_UCP006661"/>
    <property type="match status" value="1"/>
</dbReference>
<organism evidence="3 4">
    <name type="scientific">Propionispira arboris</name>
    <dbReference type="NCBI Taxonomy" id="84035"/>
    <lineage>
        <taxon>Bacteria</taxon>
        <taxon>Bacillati</taxon>
        <taxon>Bacillota</taxon>
        <taxon>Negativicutes</taxon>
        <taxon>Selenomonadales</taxon>
        <taxon>Selenomonadaceae</taxon>
        <taxon>Propionispira</taxon>
    </lineage>
</organism>
<dbReference type="InterPro" id="IPR005232">
    <property type="entry name" value="LarE"/>
</dbReference>
<accession>A0A1H6ZTC6</accession>
<keyword evidence="4" id="KW-1185">Reference proteome</keyword>
<dbReference type="PANTHER" id="PTHR43169">
    <property type="entry name" value="EXSB FAMILY PROTEIN"/>
    <property type="match status" value="1"/>
</dbReference>